<dbReference type="EnsemblPlants" id="AET1Gv20885400.1">
    <property type="protein sequence ID" value="AET1Gv20885400.1"/>
    <property type="gene ID" value="AET1Gv20885400"/>
</dbReference>
<dbReference type="AlphaFoldDB" id="A0A452ZR60"/>
<keyword evidence="2" id="KW-1185">Reference proteome</keyword>
<reference evidence="1" key="3">
    <citation type="journal article" date="2017" name="Nature">
        <title>Genome sequence of the progenitor of the wheat D genome Aegilops tauschii.</title>
        <authorList>
            <person name="Luo M.C."/>
            <person name="Gu Y.Q."/>
            <person name="Puiu D."/>
            <person name="Wang H."/>
            <person name="Twardziok S.O."/>
            <person name="Deal K.R."/>
            <person name="Huo N."/>
            <person name="Zhu T."/>
            <person name="Wang L."/>
            <person name="Wang Y."/>
            <person name="McGuire P.E."/>
            <person name="Liu S."/>
            <person name="Long H."/>
            <person name="Ramasamy R.K."/>
            <person name="Rodriguez J.C."/>
            <person name="Van S.L."/>
            <person name="Yuan L."/>
            <person name="Wang Z."/>
            <person name="Xia Z."/>
            <person name="Xiao L."/>
            <person name="Anderson O.D."/>
            <person name="Ouyang S."/>
            <person name="Liang Y."/>
            <person name="Zimin A.V."/>
            <person name="Pertea G."/>
            <person name="Qi P."/>
            <person name="Bennetzen J.L."/>
            <person name="Dai X."/>
            <person name="Dawson M.W."/>
            <person name="Muller H.G."/>
            <person name="Kugler K."/>
            <person name="Rivarola-Duarte L."/>
            <person name="Spannagl M."/>
            <person name="Mayer K.F.X."/>
            <person name="Lu F.H."/>
            <person name="Bevan M.W."/>
            <person name="Leroy P."/>
            <person name="Li P."/>
            <person name="You F.M."/>
            <person name="Sun Q."/>
            <person name="Liu Z."/>
            <person name="Lyons E."/>
            <person name="Wicker T."/>
            <person name="Salzberg S.L."/>
            <person name="Devos K.M."/>
            <person name="Dvorak J."/>
        </authorList>
    </citation>
    <scope>NUCLEOTIDE SEQUENCE [LARGE SCALE GENOMIC DNA]</scope>
    <source>
        <strain evidence="1">cv. AL8/78</strain>
    </source>
</reference>
<protein>
    <submittedName>
        <fullName evidence="1">Uncharacterized protein</fullName>
    </submittedName>
</protein>
<dbReference type="EnsemblPlants" id="AET1Gv20885400.10">
    <property type="protein sequence ID" value="AET1Gv20885400.10"/>
    <property type="gene ID" value="AET1Gv20885400"/>
</dbReference>
<evidence type="ECO:0000313" key="2">
    <source>
        <dbReference type="Proteomes" id="UP000015105"/>
    </source>
</evidence>
<dbReference type="Proteomes" id="UP000015105">
    <property type="component" value="Chromosome 1D"/>
</dbReference>
<accession>A0A452ZR60</accession>
<dbReference type="Gramene" id="AET1Gv20885400.1">
    <property type="protein sequence ID" value="AET1Gv20885400.1"/>
    <property type="gene ID" value="AET1Gv20885400"/>
</dbReference>
<proteinExistence type="predicted"/>
<dbReference type="EnsemblPlants" id="AET1Gv20885400.9">
    <property type="protein sequence ID" value="AET1Gv20885400.9"/>
    <property type="gene ID" value="AET1Gv20885400"/>
</dbReference>
<reference evidence="1" key="5">
    <citation type="journal article" date="2021" name="G3 (Bethesda)">
        <title>Aegilops tauschii genome assembly Aet v5.0 features greater sequence contiguity and improved annotation.</title>
        <authorList>
            <person name="Wang L."/>
            <person name="Zhu T."/>
            <person name="Rodriguez J.C."/>
            <person name="Deal K.R."/>
            <person name="Dubcovsky J."/>
            <person name="McGuire P.E."/>
            <person name="Lux T."/>
            <person name="Spannagl M."/>
            <person name="Mayer K.F.X."/>
            <person name="Baldrich P."/>
            <person name="Meyers B.C."/>
            <person name="Huo N."/>
            <person name="Gu Y.Q."/>
            <person name="Zhou H."/>
            <person name="Devos K.M."/>
            <person name="Bennetzen J.L."/>
            <person name="Unver T."/>
            <person name="Budak H."/>
            <person name="Gulick P.J."/>
            <person name="Galiba G."/>
            <person name="Kalapos B."/>
            <person name="Nelson D.R."/>
            <person name="Li P."/>
            <person name="You F.M."/>
            <person name="Luo M.C."/>
            <person name="Dvorak J."/>
        </authorList>
    </citation>
    <scope>NUCLEOTIDE SEQUENCE [LARGE SCALE GENOMIC DNA]</scope>
    <source>
        <strain evidence="1">cv. AL8/78</strain>
    </source>
</reference>
<reference evidence="2" key="2">
    <citation type="journal article" date="2017" name="Nat. Plants">
        <title>The Aegilops tauschii genome reveals multiple impacts of transposons.</title>
        <authorList>
            <person name="Zhao G."/>
            <person name="Zou C."/>
            <person name="Li K."/>
            <person name="Wang K."/>
            <person name="Li T."/>
            <person name="Gao L."/>
            <person name="Zhang X."/>
            <person name="Wang H."/>
            <person name="Yang Z."/>
            <person name="Liu X."/>
            <person name="Jiang W."/>
            <person name="Mao L."/>
            <person name="Kong X."/>
            <person name="Jiao Y."/>
            <person name="Jia J."/>
        </authorList>
    </citation>
    <scope>NUCLEOTIDE SEQUENCE [LARGE SCALE GENOMIC DNA]</scope>
    <source>
        <strain evidence="2">cv. AL8/78</strain>
    </source>
</reference>
<name>A0A452ZR60_AEGTS</name>
<sequence length="93" mass="10685">MYKLTRGYSAKVFIFIDPSQILGDRRANEELYRCTKAQHANERKRSYTPSFIYLYLCTKKGTNDPRAIAAPPPGPREICLRRSRGNSLGFVRS</sequence>
<reference evidence="1" key="4">
    <citation type="submission" date="2019-03" db="UniProtKB">
        <authorList>
            <consortium name="EnsemblPlants"/>
        </authorList>
    </citation>
    <scope>IDENTIFICATION</scope>
</reference>
<reference evidence="2" key="1">
    <citation type="journal article" date="2014" name="Science">
        <title>Ancient hybridizations among the ancestral genomes of bread wheat.</title>
        <authorList>
            <consortium name="International Wheat Genome Sequencing Consortium,"/>
            <person name="Marcussen T."/>
            <person name="Sandve S.R."/>
            <person name="Heier L."/>
            <person name="Spannagl M."/>
            <person name="Pfeifer M."/>
            <person name="Jakobsen K.S."/>
            <person name="Wulff B.B."/>
            <person name="Steuernagel B."/>
            <person name="Mayer K.F."/>
            <person name="Olsen O.A."/>
        </authorList>
    </citation>
    <scope>NUCLEOTIDE SEQUENCE [LARGE SCALE GENOMIC DNA]</scope>
    <source>
        <strain evidence="2">cv. AL8/78</strain>
    </source>
</reference>
<dbReference type="Gramene" id="AET1Gv20885400.9">
    <property type="protein sequence ID" value="AET1Gv20885400.9"/>
    <property type="gene ID" value="AET1Gv20885400"/>
</dbReference>
<organism evidence="1 2">
    <name type="scientific">Aegilops tauschii subsp. strangulata</name>
    <name type="common">Goatgrass</name>
    <dbReference type="NCBI Taxonomy" id="200361"/>
    <lineage>
        <taxon>Eukaryota</taxon>
        <taxon>Viridiplantae</taxon>
        <taxon>Streptophyta</taxon>
        <taxon>Embryophyta</taxon>
        <taxon>Tracheophyta</taxon>
        <taxon>Spermatophyta</taxon>
        <taxon>Magnoliopsida</taxon>
        <taxon>Liliopsida</taxon>
        <taxon>Poales</taxon>
        <taxon>Poaceae</taxon>
        <taxon>BOP clade</taxon>
        <taxon>Pooideae</taxon>
        <taxon>Triticodae</taxon>
        <taxon>Triticeae</taxon>
        <taxon>Triticinae</taxon>
        <taxon>Aegilops</taxon>
    </lineage>
</organism>
<evidence type="ECO:0000313" key="1">
    <source>
        <dbReference type="EnsemblPlants" id="AET1Gv20885400.1"/>
    </source>
</evidence>
<dbReference type="Gramene" id="AET1Gv20885400.10">
    <property type="protein sequence ID" value="AET1Gv20885400.10"/>
    <property type="gene ID" value="AET1Gv20885400"/>
</dbReference>